<evidence type="ECO:0000313" key="5">
    <source>
        <dbReference type="Proteomes" id="UP000005307"/>
    </source>
</evidence>
<organism evidence="4 5">
    <name type="scientific">Octadecabacter antarcticus 307</name>
    <dbReference type="NCBI Taxonomy" id="391626"/>
    <lineage>
        <taxon>Bacteria</taxon>
        <taxon>Pseudomonadati</taxon>
        <taxon>Pseudomonadota</taxon>
        <taxon>Alphaproteobacteria</taxon>
        <taxon>Rhodobacterales</taxon>
        <taxon>Roseobacteraceae</taxon>
        <taxon>Octadecabacter</taxon>
    </lineage>
</organism>
<dbReference type="SUPFAM" id="SSF51735">
    <property type="entry name" value="NAD(P)-binding Rossmann-fold domains"/>
    <property type="match status" value="1"/>
</dbReference>
<dbReference type="CDD" id="cd05233">
    <property type="entry name" value="SDR_c"/>
    <property type="match status" value="1"/>
</dbReference>
<keyword evidence="5" id="KW-1185">Reference proteome</keyword>
<dbReference type="Proteomes" id="UP000005307">
    <property type="component" value="Chromosome"/>
</dbReference>
<gene>
    <name evidence="4" type="ORF">OAN307_c00730</name>
</gene>
<evidence type="ECO:0000313" key="4">
    <source>
        <dbReference type="EMBL" id="AGI65849.1"/>
    </source>
</evidence>
<dbReference type="eggNOG" id="COG4221">
    <property type="taxonomic scope" value="Bacteria"/>
</dbReference>
<dbReference type="KEGG" id="oat:OAN307_c00730"/>
<evidence type="ECO:0000256" key="1">
    <source>
        <dbReference type="ARBA" id="ARBA00006484"/>
    </source>
</evidence>
<dbReference type="PANTHER" id="PTHR43669">
    <property type="entry name" value="5-KETO-D-GLUCONATE 5-REDUCTASE"/>
    <property type="match status" value="1"/>
</dbReference>
<dbReference type="PRINTS" id="PR00081">
    <property type="entry name" value="GDHRDH"/>
</dbReference>
<dbReference type="AlphaFoldDB" id="M9QZN6"/>
<evidence type="ECO:0000256" key="2">
    <source>
        <dbReference type="ARBA" id="ARBA00023002"/>
    </source>
</evidence>
<reference evidence="4 5" key="1">
    <citation type="journal article" date="2013" name="PLoS ONE">
        <title>Poles Apart: Arctic and Antarctic Octadecabacter strains Share High Genome Plasticity and a New Type of Xanthorhodopsin.</title>
        <authorList>
            <person name="Vollmers J."/>
            <person name="Voget S."/>
            <person name="Dietrich S."/>
            <person name="Gollnow K."/>
            <person name="Smits M."/>
            <person name="Meyer K."/>
            <person name="Brinkhoff T."/>
            <person name="Simon M."/>
            <person name="Daniel R."/>
        </authorList>
    </citation>
    <scope>NUCLEOTIDE SEQUENCE [LARGE SCALE GENOMIC DNA]</scope>
    <source>
        <strain evidence="4 5">307</strain>
    </source>
</reference>
<protein>
    <submittedName>
        <fullName evidence="4">Short-chain dehydrogenase/reductase</fullName>
    </submittedName>
</protein>
<dbReference type="HOGENOM" id="CLU_010194_2_10_5"/>
<dbReference type="InterPro" id="IPR036291">
    <property type="entry name" value="NAD(P)-bd_dom_sf"/>
</dbReference>
<dbReference type="PANTHER" id="PTHR43669:SF12">
    <property type="entry name" value="BLR5618 PROTEIN"/>
    <property type="match status" value="1"/>
</dbReference>
<sequence>MPSILITGAGSGVGRATAKAFLEEGWQVGLVGRRTAPLTETAGDNSNALVLPCDVANEVEVDAAFGKAAAHWGRVDALFNNAGVSLGGAPIDELAVDDIRYLLDVNVMGAVIAARAAFGLMRKQDPQGGRIINNGSVSAYVPRWGSVPYTVSKHAITGLTRTLSLDGRPFNIACGQIDIGNALTEMAQKMTKGVPQADGQLAIEPVIDVAHIASSVVHMAQLPLDANVQFMTVMATNMPFIGRG</sequence>
<dbReference type="Gene3D" id="3.40.50.720">
    <property type="entry name" value="NAD(P)-binding Rossmann-like Domain"/>
    <property type="match status" value="1"/>
</dbReference>
<name>M9QZN6_9RHOB</name>
<evidence type="ECO:0000256" key="3">
    <source>
        <dbReference type="RuleBase" id="RU000363"/>
    </source>
</evidence>
<dbReference type="OrthoDB" id="658698at2"/>
<comment type="similarity">
    <text evidence="1 3">Belongs to the short-chain dehydrogenases/reductases (SDR) family.</text>
</comment>
<dbReference type="GO" id="GO:0016491">
    <property type="term" value="F:oxidoreductase activity"/>
    <property type="evidence" value="ECO:0007669"/>
    <property type="project" value="UniProtKB-KW"/>
</dbReference>
<dbReference type="InterPro" id="IPR020904">
    <property type="entry name" value="Sc_DH/Rdtase_CS"/>
</dbReference>
<dbReference type="Pfam" id="PF00106">
    <property type="entry name" value="adh_short"/>
    <property type="match status" value="1"/>
</dbReference>
<proteinExistence type="inferred from homology"/>
<dbReference type="PRINTS" id="PR00080">
    <property type="entry name" value="SDRFAMILY"/>
</dbReference>
<dbReference type="STRING" id="391626.OAN307_c00730"/>
<dbReference type="PROSITE" id="PS00061">
    <property type="entry name" value="ADH_SHORT"/>
    <property type="match status" value="1"/>
</dbReference>
<dbReference type="InterPro" id="IPR002347">
    <property type="entry name" value="SDR_fam"/>
</dbReference>
<dbReference type="EMBL" id="CP003740">
    <property type="protein sequence ID" value="AGI65849.1"/>
    <property type="molecule type" value="Genomic_DNA"/>
</dbReference>
<dbReference type="RefSeq" id="WP_015497913.1">
    <property type="nucleotide sequence ID" value="NC_020911.1"/>
</dbReference>
<keyword evidence="2" id="KW-0560">Oxidoreductase</keyword>
<accession>M9QZN6</accession>